<organism evidence="18 19">
    <name type="scientific">Treponema peruense</name>
    <dbReference type="NCBI Taxonomy" id="2787628"/>
    <lineage>
        <taxon>Bacteria</taxon>
        <taxon>Pseudomonadati</taxon>
        <taxon>Spirochaetota</taxon>
        <taxon>Spirochaetia</taxon>
        <taxon>Spirochaetales</taxon>
        <taxon>Treponemataceae</taxon>
        <taxon>Treponema</taxon>
    </lineage>
</organism>
<proteinExistence type="inferred from homology"/>
<evidence type="ECO:0000256" key="13">
    <source>
        <dbReference type="ARBA" id="ARBA00023264"/>
    </source>
</evidence>
<feature type="transmembrane region" description="Helical" evidence="17">
    <location>
        <begin position="81"/>
        <end position="107"/>
    </location>
</feature>
<dbReference type="AlphaFoldDB" id="A0A7T3V4M7"/>
<dbReference type="InterPro" id="IPR000462">
    <property type="entry name" value="CDP-OH_P_trans"/>
</dbReference>
<keyword evidence="12" id="KW-0594">Phospholipid biosynthesis</keyword>
<evidence type="ECO:0000256" key="11">
    <source>
        <dbReference type="ARBA" id="ARBA00023136"/>
    </source>
</evidence>
<dbReference type="Gene3D" id="1.20.120.1760">
    <property type="match status" value="1"/>
</dbReference>
<dbReference type="InterPro" id="IPR048254">
    <property type="entry name" value="CDP_ALCOHOL_P_TRANSF_CS"/>
</dbReference>
<evidence type="ECO:0000256" key="7">
    <source>
        <dbReference type="ARBA" id="ARBA00022679"/>
    </source>
</evidence>
<evidence type="ECO:0000256" key="12">
    <source>
        <dbReference type="ARBA" id="ARBA00023209"/>
    </source>
</evidence>
<dbReference type="PROSITE" id="PS00379">
    <property type="entry name" value="CDP_ALCOHOL_P_TRANSF"/>
    <property type="match status" value="1"/>
</dbReference>
<dbReference type="InterPro" id="IPR043130">
    <property type="entry name" value="CDP-OH_PTrfase_TM_dom"/>
</dbReference>
<dbReference type="KEGG" id="tper:IWA51_11290"/>
<dbReference type="EC" id="2.7.8.5" evidence="4 15"/>
<keyword evidence="7 16" id="KW-0808">Transferase</keyword>
<evidence type="ECO:0000256" key="2">
    <source>
        <dbReference type="ARBA" id="ARBA00005042"/>
    </source>
</evidence>
<dbReference type="InterPro" id="IPR004570">
    <property type="entry name" value="Phosphatidylglycerol_P_synth"/>
</dbReference>
<evidence type="ECO:0000313" key="18">
    <source>
        <dbReference type="EMBL" id="QQA00822.1"/>
    </source>
</evidence>
<keyword evidence="8 17" id="KW-0812">Transmembrane</keyword>
<evidence type="ECO:0000313" key="19">
    <source>
        <dbReference type="Proteomes" id="UP000595224"/>
    </source>
</evidence>
<keyword evidence="10" id="KW-0443">Lipid metabolism</keyword>
<evidence type="ECO:0000256" key="3">
    <source>
        <dbReference type="ARBA" id="ARBA00010441"/>
    </source>
</evidence>
<dbReference type="NCBIfam" id="TIGR00560">
    <property type="entry name" value="pgsA"/>
    <property type="match status" value="1"/>
</dbReference>
<dbReference type="Pfam" id="PF01066">
    <property type="entry name" value="CDP-OH_P_transf"/>
    <property type="match status" value="1"/>
</dbReference>
<dbReference type="RefSeq" id="WP_198442497.1">
    <property type="nucleotide sequence ID" value="NZ_CBCSHE010000022.1"/>
</dbReference>
<evidence type="ECO:0000256" key="5">
    <source>
        <dbReference type="ARBA" id="ARBA00014944"/>
    </source>
</evidence>
<keyword evidence="13" id="KW-1208">Phospholipid metabolism</keyword>
<keyword evidence="19" id="KW-1185">Reference proteome</keyword>
<keyword evidence="6" id="KW-0444">Lipid biosynthesis</keyword>
<evidence type="ECO:0000256" key="16">
    <source>
        <dbReference type="RuleBase" id="RU003750"/>
    </source>
</evidence>
<dbReference type="PANTHER" id="PTHR14269">
    <property type="entry name" value="CDP-DIACYLGLYCEROL--GLYCEROL-3-PHOSPHATE 3-PHOSPHATIDYLTRANSFERASE-RELATED"/>
    <property type="match status" value="1"/>
</dbReference>
<dbReference type="Proteomes" id="UP000595224">
    <property type="component" value="Chromosome"/>
</dbReference>
<evidence type="ECO:0000256" key="14">
    <source>
        <dbReference type="ARBA" id="ARBA00048586"/>
    </source>
</evidence>
<comment type="subcellular location">
    <subcellularLocation>
        <location evidence="1">Membrane</location>
        <topology evidence="1">Multi-pass membrane protein</topology>
    </subcellularLocation>
</comment>
<reference evidence="18 19" key="1">
    <citation type="submission" date="2020-11" db="EMBL/GenBank/DDBJ databases">
        <title>Treponema Peruensis nv. sp., first commensal Treponema isolated from human feces.</title>
        <authorList>
            <person name="Belkhou C."/>
            <person name="Raes J."/>
        </authorList>
    </citation>
    <scope>NUCLEOTIDE SEQUENCE [LARGE SCALE GENOMIC DNA]</scope>
    <source>
        <strain evidence="18 19">RCC2812</strain>
    </source>
</reference>
<comment type="pathway">
    <text evidence="2">Phospholipid metabolism; phosphatidylglycerol biosynthesis; phosphatidylglycerol from CDP-diacylglycerol: step 1/2.</text>
</comment>
<dbReference type="PANTHER" id="PTHR14269:SF11">
    <property type="entry name" value="CDP-DIACYLGLYCEROL--GLYCEROL-3-PHOSPHATE 3-PHOSPHATIDYLTRANSFERASE"/>
    <property type="match status" value="1"/>
</dbReference>
<evidence type="ECO:0000256" key="1">
    <source>
        <dbReference type="ARBA" id="ARBA00004141"/>
    </source>
</evidence>
<evidence type="ECO:0000256" key="17">
    <source>
        <dbReference type="SAM" id="Phobius"/>
    </source>
</evidence>
<dbReference type="GO" id="GO:0008444">
    <property type="term" value="F:CDP-diacylglycerol-glycerol-3-phosphate 3-phosphatidyltransferase activity"/>
    <property type="evidence" value="ECO:0007669"/>
    <property type="project" value="UniProtKB-UniRule"/>
</dbReference>
<feature type="transmembrane region" description="Helical" evidence="17">
    <location>
        <begin position="137"/>
        <end position="158"/>
    </location>
</feature>
<gene>
    <name evidence="18" type="primary">pgsA</name>
    <name evidence="18" type="ORF">IWA51_11290</name>
</gene>
<evidence type="ECO:0000256" key="8">
    <source>
        <dbReference type="ARBA" id="ARBA00022692"/>
    </source>
</evidence>
<comment type="similarity">
    <text evidence="3 16">Belongs to the CDP-alcohol phosphatidyltransferase class-I family.</text>
</comment>
<accession>A0A7T3V4M7</accession>
<dbReference type="InterPro" id="IPR050324">
    <property type="entry name" value="CDP-alcohol_PTase-I"/>
</dbReference>
<feature type="transmembrane region" description="Helical" evidence="17">
    <location>
        <begin position="170"/>
        <end position="191"/>
    </location>
</feature>
<dbReference type="EMBL" id="CP064936">
    <property type="protein sequence ID" value="QQA00822.1"/>
    <property type="molecule type" value="Genomic_DNA"/>
</dbReference>
<feature type="transmembrane region" description="Helical" evidence="17">
    <location>
        <begin position="12"/>
        <end position="30"/>
    </location>
</feature>
<dbReference type="PIRSF" id="PIRSF000847">
    <property type="entry name" value="Phos_ph_gly_syn"/>
    <property type="match status" value="1"/>
</dbReference>
<evidence type="ECO:0000256" key="4">
    <source>
        <dbReference type="ARBA" id="ARBA00013170"/>
    </source>
</evidence>
<protein>
    <recommendedName>
        <fullName evidence="5 15">CDP-diacylglycerol--glycerol-3-phosphate 3-phosphatidyltransferase</fullName>
        <ecNumber evidence="4 15">2.7.8.5</ecNumber>
    </recommendedName>
</protein>
<sequence length="203" mass="22721">MKTSNKFTLSRIILAPVIFLIYYIPVWVGAAAGSPLSVASVCVAIPLLAFAEFTDYLDGHFARKHNEVSDFGKMFDPFADVFLHLSMFTCFVFAGYMPVVFYVFIFYREFGQNFLRMVAAKQGTAIAARKGGKLKTVMYVAACFFALIQEFLVRTGLSSSLSLNMQLLKYIGWGFFGVCVLLAYISFIDYLKNFGKLLKSAAE</sequence>
<evidence type="ECO:0000256" key="10">
    <source>
        <dbReference type="ARBA" id="ARBA00023098"/>
    </source>
</evidence>
<comment type="catalytic activity">
    <reaction evidence="14">
        <text>a CDP-1,2-diacyl-sn-glycerol + sn-glycerol 3-phosphate = a 1,2-diacyl-sn-glycero-3-phospho-(1'-sn-glycero-3'-phosphate) + CMP + H(+)</text>
        <dbReference type="Rhea" id="RHEA:12593"/>
        <dbReference type="ChEBI" id="CHEBI:15378"/>
        <dbReference type="ChEBI" id="CHEBI:57597"/>
        <dbReference type="ChEBI" id="CHEBI:58332"/>
        <dbReference type="ChEBI" id="CHEBI:60110"/>
        <dbReference type="ChEBI" id="CHEBI:60377"/>
        <dbReference type="EC" id="2.7.8.5"/>
    </reaction>
</comment>
<evidence type="ECO:0000256" key="9">
    <source>
        <dbReference type="ARBA" id="ARBA00022989"/>
    </source>
</evidence>
<name>A0A7T3V4M7_9SPIR</name>
<dbReference type="GO" id="GO:0046474">
    <property type="term" value="P:glycerophospholipid biosynthetic process"/>
    <property type="evidence" value="ECO:0007669"/>
    <property type="project" value="TreeGrafter"/>
</dbReference>
<keyword evidence="9 17" id="KW-1133">Transmembrane helix</keyword>
<evidence type="ECO:0000256" key="15">
    <source>
        <dbReference type="NCBIfam" id="TIGR00560"/>
    </source>
</evidence>
<evidence type="ECO:0000256" key="6">
    <source>
        <dbReference type="ARBA" id="ARBA00022516"/>
    </source>
</evidence>
<keyword evidence="11 17" id="KW-0472">Membrane</keyword>
<dbReference type="GO" id="GO:0016020">
    <property type="term" value="C:membrane"/>
    <property type="evidence" value="ECO:0007669"/>
    <property type="project" value="UniProtKB-SubCell"/>
</dbReference>